<gene>
    <name evidence="4" type="ORF">METZ01_LOCUS198350</name>
</gene>
<dbReference type="EMBL" id="UINC01042620">
    <property type="protein sequence ID" value="SVB45496.1"/>
    <property type="molecule type" value="Genomic_DNA"/>
</dbReference>
<dbReference type="InterPro" id="IPR013217">
    <property type="entry name" value="Methyltransf_12"/>
</dbReference>
<evidence type="ECO:0000259" key="3">
    <source>
        <dbReference type="Pfam" id="PF08242"/>
    </source>
</evidence>
<dbReference type="InterPro" id="IPR029063">
    <property type="entry name" value="SAM-dependent_MTases_sf"/>
</dbReference>
<dbReference type="PANTHER" id="PTHR45681">
    <property type="entry name" value="POLYKETIDE SYNTHASE 44-RELATED"/>
    <property type="match status" value="1"/>
</dbReference>
<dbReference type="Pfam" id="PF08242">
    <property type="entry name" value="Methyltransf_12"/>
    <property type="match status" value="1"/>
</dbReference>
<dbReference type="Gene3D" id="3.40.50.720">
    <property type="entry name" value="NAD(P)-binding Rossmann-like Domain"/>
    <property type="match status" value="1"/>
</dbReference>
<evidence type="ECO:0000256" key="1">
    <source>
        <dbReference type="ARBA" id="ARBA00022679"/>
    </source>
</evidence>
<dbReference type="Gene3D" id="3.40.50.150">
    <property type="entry name" value="Vaccinia Virus protein VP39"/>
    <property type="match status" value="1"/>
</dbReference>
<feature type="compositionally biased region" description="Basic and acidic residues" evidence="2">
    <location>
        <begin position="511"/>
        <end position="525"/>
    </location>
</feature>
<reference evidence="4" key="1">
    <citation type="submission" date="2018-05" db="EMBL/GenBank/DDBJ databases">
        <authorList>
            <person name="Lanie J.A."/>
            <person name="Ng W.-L."/>
            <person name="Kazmierczak K.M."/>
            <person name="Andrzejewski T.M."/>
            <person name="Davidsen T.M."/>
            <person name="Wayne K.J."/>
            <person name="Tettelin H."/>
            <person name="Glass J.I."/>
            <person name="Rusch D."/>
            <person name="Podicherti R."/>
            <person name="Tsui H.-C.T."/>
            <person name="Winkler M.E."/>
        </authorList>
    </citation>
    <scope>NUCLEOTIDE SEQUENCE</scope>
</reference>
<sequence length="573" mass="65261">IDSSHEPLIHRSGKELINILQGTINPIDLLFPGGSFKETESLYSNSPGINEMYDRFTQTTLQVISKKQGLNKQKLRILEIGAGTGGLTQYIVKRIAPFVETYIFSDISTLFLEKAEENFSEYSFMKYMRLDIEEGVETHSDIVLNQFDFVFAANVLHATKDMSKTLNNVHALLKPNGALIMLEGHKHRPWLDITFGLTKGWWLFKDQYRGPDGPLLTYNQWKKALNDSGFEDSIRIDDAGMGLDYSIILANNTKNEKNNVWILIGLNNSKVPTRSLLSETLLNSGKNCIQVNPGDLFEIQEISKDESDKKYLYSEISLNYSNDSEWTKLWEYIFNLKGIDQFKILLMTHDGIEISKISTKGGASRTTENIIHEQRDNEYWMNQVFIRATHCLDHSLTKKIDSPNKNIRASQNIFQWVITQNLFSPIQESSYNIHDIVNQLNGASLCGLVRCIELEKPDLIGGLIDLQFLNDKDYEYSLDTLISLIENSNQEDLVHTQFYLRSNEKNKEVKIETPELEQYSKDPDPKNYSSNTNGLENPCLVIGGTGALGRATVEYLCNNKVIDIYVTSRSEPS</sequence>
<dbReference type="GO" id="GO:0016740">
    <property type="term" value="F:transferase activity"/>
    <property type="evidence" value="ECO:0007669"/>
    <property type="project" value="UniProtKB-KW"/>
</dbReference>
<feature type="domain" description="Methyltransferase type 12" evidence="3">
    <location>
        <begin position="78"/>
        <end position="179"/>
    </location>
</feature>
<evidence type="ECO:0000313" key="4">
    <source>
        <dbReference type="EMBL" id="SVB45496.1"/>
    </source>
</evidence>
<feature type="non-terminal residue" evidence="4">
    <location>
        <position position="573"/>
    </location>
</feature>
<proteinExistence type="predicted"/>
<feature type="non-terminal residue" evidence="4">
    <location>
        <position position="1"/>
    </location>
</feature>
<accession>A0A382E3Z9</accession>
<keyword evidence="1" id="KW-0808">Transferase</keyword>
<dbReference type="AlphaFoldDB" id="A0A382E3Z9"/>
<feature type="region of interest" description="Disordered" evidence="2">
    <location>
        <begin position="511"/>
        <end position="531"/>
    </location>
</feature>
<dbReference type="InterPro" id="IPR050444">
    <property type="entry name" value="Polyketide_Synthase"/>
</dbReference>
<protein>
    <recommendedName>
        <fullName evidence="3">Methyltransferase type 12 domain-containing protein</fullName>
    </recommendedName>
</protein>
<name>A0A382E3Z9_9ZZZZ</name>
<evidence type="ECO:0000256" key="2">
    <source>
        <dbReference type="SAM" id="MobiDB-lite"/>
    </source>
</evidence>
<dbReference type="CDD" id="cd02440">
    <property type="entry name" value="AdoMet_MTases"/>
    <property type="match status" value="1"/>
</dbReference>
<organism evidence="4">
    <name type="scientific">marine metagenome</name>
    <dbReference type="NCBI Taxonomy" id="408172"/>
    <lineage>
        <taxon>unclassified sequences</taxon>
        <taxon>metagenomes</taxon>
        <taxon>ecological metagenomes</taxon>
    </lineage>
</organism>
<dbReference type="SUPFAM" id="SSF53335">
    <property type="entry name" value="S-adenosyl-L-methionine-dependent methyltransferases"/>
    <property type="match status" value="1"/>
</dbReference>
<dbReference type="PANTHER" id="PTHR45681:SF6">
    <property type="entry name" value="POLYKETIDE SYNTHASE 37"/>
    <property type="match status" value="1"/>
</dbReference>